<feature type="region of interest" description="Disordered" evidence="1">
    <location>
        <begin position="1"/>
        <end position="107"/>
    </location>
</feature>
<dbReference type="OrthoDB" id="4954967at2"/>
<dbReference type="AlphaFoldDB" id="A0A4Y4DRA2"/>
<sequence length="107" mass="11928">MSLNNEEFENVRRDRDEDEPLDGRDSQPGEGTSDDVRSLETDDPLRGGSAVLEENDRDPLGLNPETLQLEPLDEQRSIYDVDSEDDPGIDAERGAGSPDRRESPDTE</sequence>
<proteinExistence type="predicted"/>
<feature type="compositionally biased region" description="Basic and acidic residues" evidence="1">
    <location>
        <begin position="34"/>
        <end position="45"/>
    </location>
</feature>
<protein>
    <recommendedName>
        <fullName evidence="4">DUF5709 domain-containing protein</fullName>
    </recommendedName>
</protein>
<gene>
    <name evidence="2" type="ORF">AUR04nite_05630</name>
</gene>
<dbReference type="EMBL" id="BJNY01000002">
    <property type="protein sequence ID" value="GED05031.1"/>
    <property type="molecule type" value="Genomic_DNA"/>
</dbReference>
<evidence type="ECO:0000313" key="3">
    <source>
        <dbReference type="Proteomes" id="UP000316612"/>
    </source>
</evidence>
<dbReference type="RefSeq" id="WP_141361702.1">
    <property type="nucleotide sequence ID" value="NZ_BAAAJL010000003.1"/>
</dbReference>
<evidence type="ECO:0000256" key="1">
    <source>
        <dbReference type="SAM" id="MobiDB-lite"/>
    </source>
</evidence>
<reference evidence="2 3" key="1">
    <citation type="submission" date="2019-06" db="EMBL/GenBank/DDBJ databases">
        <title>Whole genome shotgun sequence of Glutamicibacter uratoxydans NBRC 15515.</title>
        <authorList>
            <person name="Hosoyama A."/>
            <person name="Uohara A."/>
            <person name="Ohji S."/>
            <person name="Ichikawa N."/>
        </authorList>
    </citation>
    <scope>NUCLEOTIDE SEQUENCE [LARGE SCALE GENOMIC DNA]</scope>
    <source>
        <strain evidence="2 3">NBRC 15515</strain>
    </source>
</reference>
<organism evidence="2 3">
    <name type="scientific">Glutamicibacter uratoxydans</name>
    <name type="common">Arthrobacter uratoxydans</name>
    <dbReference type="NCBI Taxonomy" id="43667"/>
    <lineage>
        <taxon>Bacteria</taxon>
        <taxon>Bacillati</taxon>
        <taxon>Actinomycetota</taxon>
        <taxon>Actinomycetes</taxon>
        <taxon>Micrococcales</taxon>
        <taxon>Micrococcaceae</taxon>
        <taxon>Glutamicibacter</taxon>
    </lineage>
</organism>
<comment type="caution">
    <text evidence="2">The sequence shown here is derived from an EMBL/GenBank/DDBJ whole genome shotgun (WGS) entry which is preliminary data.</text>
</comment>
<evidence type="ECO:0000313" key="2">
    <source>
        <dbReference type="EMBL" id="GED05031.1"/>
    </source>
</evidence>
<dbReference type="Proteomes" id="UP000316612">
    <property type="component" value="Unassembled WGS sequence"/>
</dbReference>
<feature type="compositionally biased region" description="Basic and acidic residues" evidence="1">
    <location>
        <begin position="9"/>
        <end position="27"/>
    </location>
</feature>
<feature type="compositionally biased region" description="Basic and acidic residues" evidence="1">
    <location>
        <begin position="90"/>
        <end position="107"/>
    </location>
</feature>
<accession>A0A4Y4DRA2</accession>
<name>A0A4Y4DRA2_GLUUR</name>
<keyword evidence="3" id="KW-1185">Reference proteome</keyword>
<evidence type="ECO:0008006" key="4">
    <source>
        <dbReference type="Google" id="ProtNLM"/>
    </source>
</evidence>